<reference evidence="8" key="1">
    <citation type="submission" date="2025-08" db="UniProtKB">
        <authorList>
            <consortium name="Ensembl"/>
        </authorList>
    </citation>
    <scope>IDENTIFICATION</scope>
</reference>
<evidence type="ECO:0000256" key="2">
    <source>
        <dbReference type="ARBA" id="ARBA00004496"/>
    </source>
</evidence>
<keyword evidence="7" id="KW-0175">Coiled coil</keyword>
<dbReference type="HOGENOM" id="CLU_2533422_0_0_1"/>
<dbReference type="GO" id="GO:0005737">
    <property type="term" value="C:cytoplasm"/>
    <property type="evidence" value="ECO:0007669"/>
    <property type="project" value="UniProtKB-SubCell"/>
</dbReference>
<dbReference type="GO" id="GO:0043998">
    <property type="term" value="F:histone H2A acetyltransferase activity"/>
    <property type="evidence" value="ECO:0007669"/>
    <property type="project" value="InterPro"/>
</dbReference>
<dbReference type="AlphaFoldDB" id="S4RBP1"/>
<dbReference type="GO" id="GO:0005634">
    <property type="term" value="C:nucleus"/>
    <property type="evidence" value="ECO:0007669"/>
    <property type="project" value="UniProtKB-SubCell"/>
</dbReference>
<keyword evidence="5" id="KW-0539">Nucleus</keyword>
<keyword evidence="6" id="KW-0012">Acyltransferase</keyword>
<sequence>VQRKSARSREKKQRLQEERAALAAAQARVRAANQLQDPLASWPLFQKYDRNGMNVQIECRRVVDLDSATLDWAFSLTKENMQAL</sequence>
<proteinExistence type="predicted"/>
<dbReference type="STRING" id="7757.ENSPMAP00000002622"/>
<evidence type="ECO:0000256" key="6">
    <source>
        <dbReference type="ARBA" id="ARBA00023315"/>
    </source>
</evidence>
<organism evidence="8">
    <name type="scientific">Petromyzon marinus</name>
    <name type="common">Sea lamprey</name>
    <dbReference type="NCBI Taxonomy" id="7757"/>
    <lineage>
        <taxon>Eukaryota</taxon>
        <taxon>Metazoa</taxon>
        <taxon>Chordata</taxon>
        <taxon>Craniata</taxon>
        <taxon>Vertebrata</taxon>
        <taxon>Cyclostomata</taxon>
        <taxon>Hyperoartia</taxon>
        <taxon>Petromyzontiformes</taxon>
        <taxon>Petromyzontidae</taxon>
        <taxon>Petromyzon</taxon>
    </lineage>
</organism>
<evidence type="ECO:0000256" key="1">
    <source>
        <dbReference type="ARBA" id="ARBA00004123"/>
    </source>
</evidence>
<dbReference type="Ensembl" id="ENSPMAT00000002634.1">
    <property type="protein sequence ID" value="ENSPMAP00000002622.1"/>
    <property type="gene ID" value="ENSPMAG00000002401.1"/>
</dbReference>
<dbReference type="GO" id="GO:0010485">
    <property type="term" value="F:histone H4 acetyltransferase activity"/>
    <property type="evidence" value="ECO:0007669"/>
    <property type="project" value="InterPro"/>
</dbReference>
<dbReference type="PANTHER" id="PTHR20531:SF1">
    <property type="entry name" value="N-ALPHA-ACETYLTRANSFERASE 40"/>
    <property type="match status" value="1"/>
</dbReference>
<keyword evidence="3" id="KW-0963">Cytoplasm</keyword>
<evidence type="ECO:0000256" key="5">
    <source>
        <dbReference type="ARBA" id="ARBA00023242"/>
    </source>
</evidence>
<evidence type="ECO:0000256" key="4">
    <source>
        <dbReference type="ARBA" id="ARBA00022679"/>
    </source>
</evidence>
<accession>S4RBP1</accession>
<dbReference type="PANTHER" id="PTHR20531">
    <property type="entry name" value="N-ALPHA-ACETYLTRANSFERASE 40"/>
    <property type="match status" value="1"/>
</dbReference>
<evidence type="ECO:0000256" key="3">
    <source>
        <dbReference type="ARBA" id="ARBA00022490"/>
    </source>
</evidence>
<reference evidence="8" key="2">
    <citation type="submission" date="2025-09" db="UniProtKB">
        <authorList>
            <consortium name="Ensembl"/>
        </authorList>
    </citation>
    <scope>IDENTIFICATION</scope>
</reference>
<name>S4RBP1_PETMA</name>
<evidence type="ECO:0000256" key="7">
    <source>
        <dbReference type="SAM" id="Coils"/>
    </source>
</evidence>
<keyword evidence="4" id="KW-0808">Transferase</keyword>
<dbReference type="GeneTree" id="ENSGT00390000014903"/>
<protein>
    <submittedName>
        <fullName evidence="8">Uncharacterized protein</fullName>
    </submittedName>
</protein>
<dbReference type="InterPro" id="IPR039949">
    <property type="entry name" value="NAA40"/>
</dbReference>
<dbReference type="GO" id="GO:1990189">
    <property type="term" value="F:protein N-terminal-serine acetyltransferase activity"/>
    <property type="evidence" value="ECO:0007669"/>
    <property type="project" value="TreeGrafter"/>
</dbReference>
<feature type="coiled-coil region" evidence="7">
    <location>
        <begin position="5"/>
        <end position="35"/>
    </location>
</feature>
<evidence type="ECO:0000313" key="8">
    <source>
        <dbReference type="Ensembl" id="ENSPMAP00000002622.1"/>
    </source>
</evidence>
<comment type="subcellular location">
    <subcellularLocation>
        <location evidence="2">Cytoplasm</location>
    </subcellularLocation>
    <subcellularLocation>
        <location evidence="1">Nucleus</location>
    </subcellularLocation>
</comment>